<sequence>MKTKLLTLLTFLCITISFAQTFTDNGLDYTITSTNPNEVQITGGTSVSSDLVIPETATDGTDTFTVVSIGNNAFNIANLTSVDLPSTIKSIGDFAFDQNQLTTIDLPEGLETIAQRAFRFNSLTDITIPSTMISIGQSGFGANPLATVIAVGTTPATIGTTTFGSSFNAVDLFIPVGTAQAYTDAGWIGFNSITETACFPPSNLSALNITETSADLTWTENGTAILWDIELLDITNGETATGTPTTTGLNNPSFSAIGLNQDNDYAFLVRADCGTDGVSDWAGPFNFTTFCAAFTAPYSEDFETFTTANNAFTEGNCWSASGGDYFWEAAPGTDTGSSDTGPDPSITTGNYFYTEASAGVAGDITDLVSPLVDLSNLTSPSLTFNYHMFGSDIGTLDVLVNDTDNVFSLSGEQQTSATIGWEFAVIDLSAYAGQTISITFRGTSAGQFEGDIAIDNVAFDELPSCLPPSDLAANNITDLQADLSWTENGTAALWDIELLNITAGETATGIPTASGLTNPSFSATGLTQDNDYAFFVRANCGGDISVWSGPISFKTLETCPRPSNLSASNITDTSADLNWIENDSATLYNIEFLDITAGETATGTPSATGLTTPSFSATGLAPNNQYQFFVQADCDTDGTSAWVGPFSFSTLPTPPECGGIFLDTGGSSGNYSINEFYSTTILPDSPGQFVSITFTYVDIEVSTSGSGQDGCWDFLTIYDGPDNTFPVLAQTLCGEESGSGDVTPVTSSILSVGDTFTSTDPSGALTIVFDSDGSVQETGWEAIVSCATLSIDEFSNSAFTYYPNPVKNTLTLNAKQNIDTVVMYNMLGQNVLSTTPHSLNSKLDMSHLQSGTYFVKVTVNSITKTIRVIKQ</sequence>
<dbReference type="Pfam" id="PF00041">
    <property type="entry name" value="fn3"/>
    <property type="match status" value="1"/>
</dbReference>
<dbReference type="SUPFAM" id="SSF49265">
    <property type="entry name" value="Fibronectin type III"/>
    <property type="match status" value="2"/>
</dbReference>
<dbReference type="InterPro" id="IPR036116">
    <property type="entry name" value="FN3_sf"/>
</dbReference>
<feature type="domain" description="CUB" evidence="4">
    <location>
        <begin position="657"/>
        <end position="787"/>
    </location>
</feature>
<dbReference type="Pfam" id="PF18962">
    <property type="entry name" value="Por_Secre_tail"/>
    <property type="match status" value="1"/>
</dbReference>
<evidence type="ECO:0000256" key="1">
    <source>
        <dbReference type="ARBA" id="ARBA00022729"/>
    </source>
</evidence>
<dbReference type="InterPro" id="IPR032675">
    <property type="entry name" value="LRR_dom_sf"/>
</dbReference>
<dbReference type="AlphaFoldDB" id="A0A842INN4"/>
<dbReference type="InterPro" id="IPR013783">
    <property type="entry name" value="Ig-like_fold"/>
</dbReference>
<dbReference type="CDD" id="cd06263">
    <property type="entry name" value="MAM"/>
    <property type="match status" value="1"/>
</dbReference>
<keyword evidence="1 3" id="KW-0732">Signal</keyword>
<dbReference type="InterPro" id="IPR026444">
    <property type="entry name" value="Secre_tail"/>
</dbReference>
<evidence type="ECO:0000313" key="8">
    <source>
        <dbReference type="Proteomes" id="UP000533900"/>
    </source>
</evidence>
<evidence type="ECO:0000259" key="5">
    <source>
        <dbReference type="PROSITE" id="PS50060"/>
    </source>
</evidence>
<evidence type="ECO:0000259" key="6">
    <source>
        <dbReference type="PROSITE" id="PS50853"/>
    </source>
</evidence>
<dbReference type="InterPro" id="IPR051560">
    <property type="entry name" value="MAM_domain-containing"/>
</dbReference>
<evidence type="ECO:0000256" key="2">
    <source>
        <dbReference type="ARBA" id="ARBA00023157"/>
    </source>
</evidence>
<dbReference type="Gene3D" id="3.80.10.10">
    <property type="entry name" value="Ribonuclease Inhibitor"/>
    <property type="match status" value="1"/>
</dbReference>
<dbReference type="InterPro" id="IPR026906">
    <property type="entry name" value="LRR_5"/>
</dbReference>
<dbReference type="SMART" id="SM00042">
    <property type="entry name" value="CUB"/>
    <property type="match status" value="1"/>
</dbReference>
<dbReference type="Pfam" id="PF13306">
    <property type="entry name" value="LRR_5"/>
    <property type="match status" value="1"/>
</dbReference>
<protein>
    <submittedName>
        <fullName evidence="7">Leucine-rich repeat protein</fullName>
    </submittedName>
</protein>
<dbReference type="EMBL" id="JACLCP010000001">
    <property type="protein sequence ID" value="MBC2844391.1"/>
    <property type="molecule type" value="Genomic_DNA"/>
</dbReference>
<dbReference type="Gene3D" id="2.60.120.290">
    <property type="entry name" value="Spermadhesin, CUB domain"/>
    <property type="match status" value="1"/>
</dbReference>
<dbReference type="PROSITE" id="PS50853">
    <property type="entry name" value="FN3"/>
    <property type="match status" value="3"/>
</dbReference>
<feature type="domain" description="Fibronectin type-III" evidence="6">
    <location>
        <begin position="200"/>
        <end position="292"/>
    </location>
</feature>
<dbReference type="PANTHER" id="PTHR23282">
    <property type="entry name" value="APICAL ENDOSOMAL GLYCOPROTEIN PRECURSOR"/>
    <property type="match status" value="1"/>
</dbReference>
<dbReference type="SUPFAM" id="SSF49854">
    <property type="entry name" value="Spermadhesin, CUB domain"/>
    <property type="match status" value="1"/>
</dbReference>
<evidence type="ECO:0000313" key="7">
    <source>
        <dbReference type="EMBL" id="MBC2844391.1"/>
    </source>
</evidence>
<dbReference type="CDD" id="cd00041">
    <property type="entry name" value="CUB"/>
    <property type="match status" value="1"/>
</dbReference>
<dbReference type="Gene3D" id="2.60.40.10">
    <property type="entry name" value="Immunoglobulins"/>
    <property type="match status" value="3"/>
</dbReference>
<feature type="signal peptide" evidence="3">
    <location>
        <begin position="1"/>
        <end position="19"/>
    </location>
</feature>
<dbReference type="SMART" id="SM00060">
    <property type="entry name" value="FN3"/>
    <property type="match status" value="3"/>
</dbReference>
<evidence type="ECO:0000256" key="3">
    <source>
        <dbReference type="SAM" id="SignalP"/>
    </source>
</evidence>
<dbReference type="InterPro" id="IPR013320">
    <property type="entry name" value="ConA-like_dom_sf"/>
</dbReference>
<dbReference type="CDD" id="cd00063">
    <property type="entry name" value="FN3"/>
    <property type="match status" value="3"/>
</dbReference>
<proteinExistence type="predicted"/>
<comment type="caution">
    <text evidence="7">The sequence shown here is derived from an EMBL/GenBank/DDBJ whole genome shotgun (WGS) entry which is preliminary data.</text>
</comment>
<feature type="domain" description="Fibronectin type-III" evidence="6">
    <location>
        <begin position="467"/>
        <end position="558"/>
    </location>
</feature>
<keyword evidence="8" id="KW-1185">Reference proteome</keyword>
<dbReference type="NCBIfam" id="TIGR04183">
    <property type="entry name" value="Por_Secre_tail"/>
    <property type="match status" value="1"/>
</dbReference>
<evidence type="ECO:0000259" key="4">
    <source>
        <dbReference type="PROSITE" id="PS01180"/>
    </source>
</evidence>
<dbReference type="RefSeq" id="WP_185788064.1">
    <property type="nucleotide sequence ID" value="NZ_JACLCP010000001.1"/>
</dbReference>
<dbReference type="PROSITE" id="PS50060">
    <property type="entry name" value="MAM_2"/>
    <property type="match status" value="1"/>
</dbReference>
<dbReference type="SMART" id="SM00137">
    <property type="entry name" value="MAM"/>
    <property type="match status" value="1"/>
</dbReference>
<dbReference type="InterPro" id="IPR035914">
    <property type="entry name" value="Sperma_CUB_dom_sf"/>
</dbReference>
<feature type="domain" description="Fibronectin type-III" evidence="6">
    <location>
        <begin position="561"/>
        <end position="653"/>
    </location>
</feature>
<dbReference type="PANTHER" id="PTHR23282:SF101">
    <property type="entry name" value="MAM DOMAIN-CONTAINING PROTEIN"/>
    <property type="match status" value="1"/>
</dbReference>
<dbReference type="GO" id="GO:0016020">
    <property type="term" value="C:membrane"/>
    <property type="evidence" value="ECO:0007669"/>
    <property type="project" value="InterPro"/>
</dbReference>
<feature type="domain" description="MAM" evidence="5">
    <location>
        <begin position="298"/>
        <end position="467"/>
    </location>
</feature>
<dbReference type="Proteomes" id="UP000533900">
    <property type="component" value="Unassembled WGS sequence"/>
</dbReference>
<reference evidence="7" key="1">
    <citation type="submission" date="2020-08" db="EMBL/GenBank/DDBJ databases">
        <title>Winogradskyella ouciana sp. nov., isolated from the hadal seawater of the Mariana Trench.</title>
        <authorList>
            <person name="He X."/>
        </authorList>
    </citation>
    <scope>NUCLEOTIDE SEQUENCE [LARGE SCALE GENOMIC DNA]</scope>
    <source>
        <strain evidence="7">KCTC 52348</strain>
    </source>
</reference>
<dbReference type="GO" id="GO:0004553">
    <property type="term" value="F:hydrolase activity, hydrolyzing O-glycosyl compounds"/>
    <property type="evidence" value="ECO:0007669"/>
    <property type="project" value="UniProtKB-ARBA"/>
</dbReference>
<name>A0A842INN4_9FLAO</name>
<dbReference type="InterPro" id="IPR000998">
    <property type="entry name" value="MAM_dom"/>
</dbReference>
<organism evidence="7 8">
    <name type="scientific">Winogradskyella flava</name>
    <dbReference type="NCBI Taxonomy" id="1884876"/>
    <lineage>
        <taxon>Bacteria</taxon>
        <taxon>Pseudomonadati</taxon>
        <taxon>Bacteroidota</taxon>
        <taxon>Flavobacteriia</taxon>
        <taxon>Flavobacteriales</taxon>
        <taxon>Flavobacteriaceae</taxon>
        <taxon>Winogradskyella</taxon>
    </lineage>
</organism>
<feature type="chain" id="PRO_5032348423" evidence="3">
    <location>
        <begin position="20"/>
        <end position="871"/>
    </location>
</feature>
<dbReference type="InterPro" id="IPR003961">
    <property type="entry name" value="FN3_dom"/>
</dbReference>
<gene>
    <name evidence="7" type="ORF">H7F21_04740</name>
</gene>
<dbReference type="GO" id="GO:0005975">
    <property type="term" value="P:carbohydrate metabolic process"/>
    <property type="evidence" value="ECO:0007669"/>
    <property type="project" value="UniProtKB-ARBA"/>
</dbReference>
<dbReference type="PROSITE" id="PS01180">
    <property type="entry name" value="CUB"/>
    <property type="match status" value="1"/>
</dbReference>
<dbReference type="Gene3D" id="2.60.120.200">
    <property type="match status" value="1"/>
</dbReference>
<dbReference type="InterPro" id="IPR000859">
    <property type="entry name" value="CUB_dom"/>
</dbReference>
<keyword evidence="2" id="KW-1015">Disulfide bond</keyword>
<accession>A0A842INN4</accession>
<dbReference type="SUPFAM" id="SSF49899">
    <property type="entry name" value="Concanavalin A-like lectins/glucanases"/>
    <property type="match status" value="1"/>
</dbReference>
<dbReference type="Pfam" id="PF00629">
    <property type="entry name" value="MAM"/>
    <property type="match status" value="1"/>
</dbReference>